<keyword evidence="1" id="KW-1133">Transmembrane helix</keyword>
<keyword evidence="1" id="KW-0812">Transmembrane</keyword>
<feature type="transmembrane region" description="Helical" evidence="1">
    <location>
        <begin position="142"/>
        <end position="162"/>
    </location>
</feature>
<reference evidence="2 3" key="1">
    <citation type="submission" date="2020-08" db="EMBL/GenBank/DDBJ databases">
        <title>Bridging the membrane lipid divide: bacteria of the FCB group superphylum have the potential to synthesize archaeal ether lipids.</title>
        <authorList>
            <person name="Villanueva L."/>
            <person name="Von Meijenfeldt F.A.B."/>
            <person name="Westbye A.B."/>
            <person name="Yadav S."/>
            <person name="Hopmans E.C."/>
            <person name="Dutilh B.E."/>
            <person name="Sinninghe Damste J.S."/>
        </authorList>
    </citation>
    <scope>NUCLEOTIDE SEQUENCE [LARGE SCALE GENOMIC DNA]</scope>
    <source>
        <strain evidence="2">NIOZ-UU81</strain>
    </source>
</reference>
<feature type="transmembrane region" description="Helical" evidence="1">
    <location>
        <begin position="41"/>
        <end position="64"/>
    </location>
</feature>
<dbReference type="AlphaFoldDB" id="A0A8J6NAE4"/>
<feature type="transmembrane region" description="Helical" evidence="1">
    <location>
        <begin position="84"/>
        <end position="105"/>
    </location>
</feature>
<gene>
    <name evidence="2" type="ORF">H8E79_01355</name>
</gene>
<proteinExistence type="predicted"/>
<organism evidence="2 3">
    <name type="scientific">Candidatus Desulfatifera sulfidica</name>
    <dbReference type="NCBI Taxonomy" id="2841691"/>
    <lineage>
        <taxon>Bacteria</taxon>
        <taxon>Pseudomonadati</taxon>
        <taxon>Thermodesulfobacteriota</taxon>
        <taxon>Desulfobulbia</taxon>
        <taxon>Desulfobulbales</taxon>
        <taxon>Desulfobulbaceae</taxon>
        <taxon>Candidatus Desulfatifera</taxon>
    </lineage>
</organism>
<dbReference type="EMBL" id="JACNLK010000016">
    <property type="protein sequence ID" value="MBC8207800.1"/>
    <property type="molecule type" value="Genomic_DNA"/>
</dbReference>
<comment type="caution">
    <text evidence="2">The sequence shown here is derived from an EMBL/GenBank/DDBJ whole genome shotgun (WGS) entry which is preliminary data.</text>
</comment>
<evidence type="ECO:0000256" key="1">
    <source>
        <dbReference type="SAM" id="Phobius"/>
    </source>
</evidence>
<keyword evidence="1" id="KW-0472">Membrane</keyword>
<dbReference type="Proteomes" id="UP000599024">
    <property type="component" value="Unassembled WGS sequence"/>
</dbReference>
<protein>
    <submittedName>
        <fullName evidence="2">Permease</fullName>
    </submittedName>
</protein>
<evidence type="ECO:0000313" key="3">
    <source>
        <dbReference type="Proteomes" id="UP000599024"/>
    </source>
</evidence>
<feature type="transmembrane region" description="Helical" evidence="1">
    <location>
        <begin position="12"/>
        <end position="29"/>
    </location>
</feature>
<name>A0A8J6NAE4_9BACT</name>
<sequence>MSKKEKPVSLRGKFFALTVCAIYAILFFFDRQMALLAIQKSANVLFQVLPILAVVILFTAFLNYILKPKQIARHLGEDSGIKGWFVALFAGVISHGPMYAWYPLIEDLRSHGLKDRLVVVFFYARAIKLPLLPLMIDYFGLNFTIILSCYILLGALFQGWIIELLEQKGIRP</sequence>
<evidence type="ECO:0000313" key="2">
    <source>
        <dbReference type="EMBL" id="MBC8207800.1"/>
    </source>
</evidence>
<accession>A0A8J6NAE4</accession>